<feature type="transmembrane region" description="Helical" evidence="1">
    <location>
        <begin position="111"/>
        <end position="129"/>
    </location>
</feature>
<evidence type="ECO:0000256" key="1">
    <source>
        <dbReference type="SAM" id="Phobius"/>
    </source>
</evidence>
<keyword evidence="1" id="KW-0472">Membrane</keyword>
<name>A0AAU6SAH7_9MICO</name>
<sequence>MTADTHESRRSPAARRPVVVTVAVVMVYLSAFANVLLGILVLLSRYQVARAEVLAVSLLGAAIILFGLLLVAVASGLARSSRLSRVLATIYLAVLITLNAVTIATTDGWDWSTAIQLAVQVLVVVVLWAPPGSRHFARAAAAE</sequence>
<gene>
    <name evidence="2" type="ORF">MRBLWS13_001525</name>
</gene>
<dbReference type="EMBL" id="CP151632">
    <property type="protein sequence ID" value="WZO33889.1"/>
    <property type="molecule type" value="Genomic_DNA"/>
</dbReference>
<accession>A0AAU6SAH7</accession>
<reference evidence="2" key="1">
    <citation type="submission" date="2024-04" db="EMBL/GenBank/DDBJ databases">
        <authorList>
            <person name="Roder T."/>
            <person name="Oberhansli S."/>
            <person name="Kreuzer M."/>
        </authorList>
    </citation>
    <scope>NUCLEOTIDE SEQUENCE</scope>
    <source>
        <strain evidence="2">LWS13-1.2</strain>
    </source>
</reference>
<keyword evidence="1" id="KW-0812">Transmembrane</keyword>
<dbReference type="RefSeq" id="WP_349428430.1">
    <property type="nucleotide sequence ID" value="NZ_CP151632.1"/>
</dbReference>
<dbReference type="AlphaFoldDB" id="A0AAU6SAH7"/>
<feature type="transmembrane region" description="Helical" evidence="1">
    <location>
        <begin position="18"/>
        <end position="41"/>
    </location>
</feature>
<proteinExistence type="predicted"/>
<feature type="transmembrane region" description="Helical" evidence="1">
    <location>
        <begin position="53"/>
        <end position="74"/>
    </location>
</feature>
<protein>
    <submittedName>
        <fullName evidence="2">Uncharacterized protein</fullName>
    </submittedName>
</protein>
<organism evidence="2">
    <name type="scientific">Microbacterium sp. LWS13-1.2</name>
    <dbReference type="NCBI Taxonomy" id="3135264"/>
    <lineage>
        <taxon>Bacteria</taxon>
        <taxon>Bacillati</taxon>
        <taxon>Actinomycetota</taxon>
        <taxon>Actinomycetes</taxon>
        <taxon>Micrococcales</taxon>
        <taxon>Microbacteriaceae</taxon>
        <taxon>Microbacterium</taxon>
    </lineage>
</organism>
<feature type="transmembrane region" description="Helical" evidence="1">
    <location>
        <begin position="86"/>
        <end position="105"/>
    </location>
</feature>
<keyword evidence="1" id="KW-1133">Transmembrane helix</keyword>
<evidence type="ECO:0000313" key="2">
    <source>
        <dbReference type="EMBL" id="WZO33889.1"/>
    </source>
</evidence>